<dbReference type="Proteomes" id="UP000184085">
    <property type="component" value="Unassembled WGS sequence"/>
</dbReference>
<feature type="chain" id="PRO_5039952681" description="FAD:protein FMN transferase" evidence="11">
    <location>
        <begin position="23"/>
        <end position="279"/>
    </location>
</feature>
<evidence type="ECO:0000256" key="5">
    <source>
        <dbReference type="ARBA" id="ARBA00022679"/>
    </source>
</evidence>
<evidence type="ECO:0000256" key="11">
    <source>
        <dbReference type="SAM" id="SignalP"/>
    </source>
</evidence>
<protein>
    <recommendedName>
        <fullName evidence="3">FAD:protein FMN transferase</fullName>
        <ecNumber evidence="2">2.7.1.180</ecNumber>
    </recommendedName>
    <alternativeName>
        <fullName evidence="9">Flavin transferase</fullName>
    </alternativeName>
</protein>
<dbReference type="InterPro" id="IPR024932">
    <property type="entry name" value="ApbE"/>
</dbReference>
<organism evidence="12 13">
    <name type="scientific">Donghicola eburneus</name>
    <dbReference type="NCBI Taxonomy" id="393278"/>
    <lineage>
        <taxon>Bacteria</taxon>
        <taxon>Pseudomonadati</taxon>
        <taxon>Pseudomonadota</taxon>
        <taxon>Alphaproteobacteria</taxon>
        <taxon>Rhodobacterales</taxon>
        <taxon>Roseobacteraceae</taxon>
        <taxon>Donghicola</taxon>
    </lineage>
</organism>
<dbReference type="Gene3D" id="3.10.520.10">
    <property type="entry name" value="ApbE-like domains"/>
    <property type="match status" value="1"/>
</dbReference>
<evidence type="ECO:0000256" key="1">
    <source>
        <dbReference type="ARBA" id="ARBA00001946"/>
    </source>
</evidence>
<keyword evidence="5" id="KW-0808">Transferase</keyword>
<dbReference type="PANTHER" id="PTHR30040:SF2">
    <property type="entry name" value="FAD:PROTEIN FMN TRANSFERASE"/>
    <property type="match status" value="1"/>
</dbReference>
<dbReference type="EMBL" id="FMJB01000050">
    <property type="protein sequence ID" value="SCM68052.1"/>
    <property type="molecule type" value="Genomic_DNA"/>
</dbReference>
<dbReference type="Pfam" id="PF02424">
    <property type="entry name" value="ApbE"/>
    <property type="match status" value="1"/>
</dbReference>
<evidence type="ECO:0000313" key="12">
    <source>
        <dbReference type="EMBL" id="SCM68052.1"/>
    </source>
</evidence>
<feature type="signal peptide" evidence="11">
    <location>
        <begin position="1"/>
        <end position="22"/>
    </location>
</feature>
<dbReference type="SUPFAM" id="SSF143631">
    <property type="entry name" value="ApbE-like"/>
    <property type="match status" value="1"/>
</dbReference>
<evidence type="ECO:0000256" key="7">
    <source>
        <dbReference type="ARBA" id="ARBA00022827"/>
    </source>
</evidence>
<reference evidence="13" key="1">
    <citation type="submission" date="2016-09" db="EMBL/GenBank/DDBJ databases">
        <authorList>
            <person name="Wibberg D."/>
        </authorList>
    </citation>
    <scope>NUCLEOTIDE SEQUENCE [LARGE SCALE GENOMIC DNA]</scope>
</reference>
<evidence type="ECO:0000256" key="10">
    <source>
        <dbReference type="ARBA" id="ARBA00048540"/>
    </source>
</evidence>
<dbReference type="PANTHER" id="PTHR30040">
    <property type="entry name" value="THIAMINE BIOSYNTHESIS LIPOPROTEIN APBE"/>
    <property type="match status" value="1"/>
</dbReference>
<dbReference type="RefSeq" id="WP_072706683.1">
    <property type="nucleotide sequence ID" value="NZ_FMJB01000050.1"/>
</dbReference>
<evidence type="ECO:0000256" key="6">
    <source>
        <dbReference type="ARBA" id="ARBA00022723"/>
    </source>
</evidence>
<evidence type="ECO:0000313" key="13">
    <source>
        <dbReference type="Proteomes" id="UP000184085"/>
    </source>
</evidence>
<keyword evidence="13" id="KW-1185">Reference proteome</keyword>
<dbReference type="InterPro" id="IPR003374">
    <property type="entry name" value="ApbE-like_sf"/>
</dbReference>
<comment type="cofactor">
    <cofactor evidence="1">
        <name>Mg(2+)</name>
        <dbReference type="ChEBI" id="CHEBI:18420"/>
    </cofactor>
</comment>
<keyword evidence="8" id="KW-0460">Magnesium</keyword>
<keyword evidence="7" id="KW-0274">FAD</keyword>
<dbReference type="GO" id="GO:0016740">
    <property type="term" value="F:transferase activity"/>
    <property type="evidence" value="ECO:0007669"/>
    <property type="project" value="UniProtKB-KW"/>
</dbReference>
<evidence type="ECO:0000256" key="2">
    <source>
        <dbReference type="ARBA" id="ARBA00011955"/>
    </source>
</evidence>
<dbReference type="AlphaFoldDB" id="A0A1M4MZM3"/>
<name>A0A1M4MZM3_9RHOB</name>
<gene>
    <name evidence="12" type="primary">nosX</name>
    <name evidence="12" type="ORF">KARMA_2260</name>
</gene>
<keyword evidence="11" id="KW-0732">Signal</keyword>
<dbReference type="GO" id="GO:0046872">
    <property type="term" value="F:metal ion binding"/>
    <property type="evidence" value="ECO:0007669"/>
    <property type="project" value="UniProtKB-KW"/>
</dbReference>
<evidence type="ECO:0000256" key="4">
    <source>
        <dbReference type="ARBA" id="ARBA00022630"/>
    </source>
</evidence>
<accession>A0A1M4MZM3</accession>
<sequence length="279" mass="29388">MNRRRFLTLSAAFACAPALARADTWSGIALGAEVSVTLYGSPDQTGPMLSAIPRRLRQIEQTFSLYEPSELTRLNERGLAAMSPEFAHLIDLCDQAHGLTGGLFDSTIQSRWSNPQARTGWQHTSRNGRHLTLGAGQSLTLNGIAQGHATDLIRADLQAAGADKALINIGEYAALSGPFHMGISDPVQGIVGQTSLTGTAVATSSPSATLINGAPHITGPMGEHPLWSTVSITADSAAMADALSTAACMMPLTALRALKRQANLHKITVLDADGNLRTL</sequence>
<evidence type="ECO:0000256" key="3">
    <source>
        <dbReference type="ARBA" id="ARBA00016337"/>
    </source>
</evidence>
<comment type="catalytic activity">
    <reaction evidence="10">
        <text>L-threonyl-[protein] + FAD = FMN-L-threonyl-[protein] + AMP + H(+)</text>
        <dbReference type="Rhea" id="RHEA:36847"/>
        <dbReference type="Rhea" id="RHEA-COMP:11060"/>
        <dbReference type="Rhea" id="RHEA-COMP:11061"/>
        <dbReference type="ChEBI" id="CHEBI:15378"/>
        <dbReference type="ChEBI" id="CHEBI:30013"/>
        <dbReference type="ChEBI" id="CHEBI:57692"/>
        <dbReference type="ChEBI" id="CHEBI:74257"/>
        <dbReference type="ChEBI" id="CHEBI:456215"/>
        <dbReference type="EC" id="2.7.1.180"/>
    </reaction>
</comment>
<dbReference type="EC" id="2.7.1.180" evidence="2"/>
<keyword evidence="6" id="KW-0479">Metal-binding</keyword>
<evidence type="ECO:0000256" key="9">
    <source>
        <dbReference type="ARBA" id="ARBA00031306"/>
    </source>
</evidence>
<keyword evidence="4" id="KW-0285">Flavoprotein</keyword>
<evidence type="ECO:0000256" key="8">
    <source>
        <dbReference type="ARBA" id="ARBA00022842"/>
    </source>
</evidence>
<proteinExistence type="predicted"/>